<reference evidence="2" key="1">
    <citation type="journal article" date="2017" name="bioRxiv">
        <title>Comparative analysis of the genomes of Stylophora pistillata and Acropora digitifera provides evidence for extensive differences between species of corals.</title>
        <authorList>
            <person name="Voolstra C.R."/>
            <person name="Li Y."/>
            <person name="Liew Y.J."/>
            <person name="Baumgarten S."/>
            <person name="Zoccola D."/>
            <person name="Flot J.-F."/>
            <person name="Tambutte S."/>
            <person name="Allemand D."/>
            <person name="Aranda M."/>
        </authorList>
    </citation>
    <scope>NUCLEOTIDE SEQUENCE [LARGE SCALE GENOMIC DNA]</scope>
</reference>
<dbReference type="PANTHER" id="PTHR47510">
    <property type="entry name" value="REVERSE TRANSCRIPTASE DOMAIN-CONTAINING PROTEIN"/>
    <property type="match status" value="1"/>
</dbReference>
<dbReference type="Proteomes" id="UP000225706">
    <property type="component" value="Unassembled WGS sequence"/>
</dbReference>
<organism evidence="1 2">
    <name type="scientific">Stylophora pistillata</name>
    <name type="common">Smooth cauliflower coral</name>
    <dbReference type="NCBI Taxonomy" id="50429"/>
    <lineage>
        <taxon>Eukaryota</taxon>
        <taxon>Metazoa</taxon>
        <taxon>Cnidaria</taxon>
        <taxon>Anthozoa</taxon>
        <taxon>Hexacorallia</taxon>
        <taxon>Scleractinia</taxon>
        <taxon>Astrocoeniina</taxon>
        <taxon>Pocilloporidae</taxon>
        <taxon>Stylophora</taxon>
    </lineage>
</organism>
<proteinExistence type="predicted"/>
<gene>
    <name evidence="1" type="ORF">AWC38_SpisGene22564</name>
</gene>
<accession>A0A2B4RAP3</accession>
<protein>
    <submittedName>
        <fullName evidence="1">Uncharacterized protein</fullName>
    </submittedName>
</protein>
<comment type="caution">
    <text evidence="1">The sequence shown here is derived from an EMBL/GenBank/DDBJ whole genome shotgun (WGS) entry which is preliminary data.</text>
</comment>
<dbReference type="AlphaFoldDB" id="A0A2B4RAP3"/>
<name>A0A2B4RAP3_STYPI</name>
<sequence>MERKSSVGGDVFGISFSTRKCYSARAHRHDRLRRPIMKWVKHGYILLAATDCSLPSIDITVFVDVMTNPGPISSEKSYDLRKQSWSDKSKIPCYGRNNLLGLRKKSGKPSSPVLETLKKLQLLRFRGYRGGLRKNVQHVKERSIQNISVIIGRRAESGSAIPWLRVEKRRNPSNLVSVPKQVVSREHTSASSGQLAVPKLLFIDKCSLGKTKSWVRAVVALEADFGNNDIDACVASETHLKNEVPDTVANISGYNIFRRDRNWSGCDSRNKGGGKKLKPIRQKRQFRDCREHRKRALYLAPASECWDDVLEAGNIETSLNILELKILSNINWCMPLQTVSLSSRDPSWMTPLVKYMLRSKSRISVLRINKHRELSRRVLEVIGENRELLLEGKMGSREWWKNVDLISQRRRSTNVSLYRETAQDLNEYFGNLCTDGD</sequence>
<dbReference type="PANTHER" id="PTHR47510:SF3">
    <property type="entry name" value="ENDO_EXONUCLEASE_PHOSPHATASE DOMAIN-CONTAINING PROTEIN"/>
    <property type="match status" value="1"/>
</dbReference>
<keyword evidence="2" id="KW-1185">Reference proteome</keyword>
<evidence type="ECO:0000313" key="1">
    <source>
        <dbReference type="EMBL" id="PFX13355.1"/>
    </source>
</evidence>
<dbReference type="EMBL" id="LSMT01000999">
    <property type="protein sequence ID" value="PFX13355.1"/>
    <property type="molecule type" value="Genomic_DNA"/>
</dbReference>
<evidence type="ECO:0000313" key="2">
    <source>
        <dbReference type="Proteomes" id="UP000225706"/>
    </source>
</evidence>